<dbReference type="AlphaFoldDB" id="A0A182NY23"/>
<reference evidence="3" key="1">
    <citation type="submission" date="2013-03" db="EMBL/GenBank/DDBJ databases">
        <title>The Genome Sequence of Anopheles dirus WRAIR2.</title>
        <authorList>
            <consortium name="The Broad Institute Genomics Platform"/>
            <person name="Neafsey D.E."/>
            <person name="Walton C."/>
            <person name="Walker B."/>
            <person name="Young S.K."/>
            <person name="Zeng Q."/>
            <person name="Gargeya S."/>
            <person name="Fitzgerald M."/>
            <person name="Haas B."/>
            <person name="Abouelleil A."/>
            <person name="Allen A.W."/>
            <person name="Alvarado L."/>
            <person name="Arachchi H.M."/>
            <person name="Berlin A.M."/>
            <person name="Chapman S.B."/>
            <person name="Gainer-Dewar J."/>
            <person name="Goldberg J."/>
            <person name="Griggs A."/>
            <person name="Gujja S."/>
            <person name="Hansen M."/>
            <person name="Howarth C."/>
            <person name="Imamovic A."/>
            <person name="Ireland A."/>
            <person name="Larimer J."/>
            <person name="McCowan C."/>
            <person name="Murphy C."/>
            <person name="Pearson M."/>
            <person name="Poon T.W."/>
            <person name="Priest M."/>
            <person name="Roberts A."/>
            <person name="Saif S."/>
            <person name="Shea T."/>
            <person name="Sisk P."/>
            <person name="Sykes S."/>
            <person name="Wortman J."/>
            <person name="Nusbaum C."/>
            <person name="Birren B."/>
        </authorList>
    </citation>
    <scope>NUCLEOTIDE SEQUENCE [LARGE SCALE GENOMIC DNA]</scope>
    <source>
        <strain evidence="3">WRAIR2</strain>
    </source>
</reference>
<reference evidence="2" key="2">
    <citation type="submission" date="2020-05" db="UniProtKB">
        <authorList>
            <consortium name="EnsemblMetazoa"/>
        </authorList>
    </citation>
    <scope>IDENTIFICATION</scope>
    <source>
        <strain evidence="2">WRAIR2</strain>
    </source>
</reference>
<evidence type="ECO:0000313" key="3">
    <source>
        <dbReference type="Proteomes" id="UP000075884"/>
    </source>
</evidence>
<organism evidence="2 3">
    <name type="scientific">Anopheles dirus</name>
    <dbReference type="NCBI Taxonomy" id="7168"/>
    <lineage>
        <taxon>Eukaryota</taxon>
        <taxon>Metazoa</taxon>
        <taxon>Ecdysozoa</taxon>
        <taxon>Arthropoda</taxon>
        <taxon>Hexapoda</taxon>
        <taxon>Insecta</taxon>
        <taxon>Pterygota</taxon>
        <taxon>Neoptera</taxon>
        <taxon>Endopterygota</taxon>
        <taxon>Diptera</taxon>
        <taxon>Nematocera</taxon>
        <taxon>Culicoidea</taxon>
        <taxon>Culicidae</taxon>
        <taxon>Anophelinae</taxon>
        <taxon>Anopheles</taxon>
    </lineage>
</organism>
<dbReference type="Proteomes" id="UP000075884">
    <property type="component" value="Unassembled WGS sequence"/>
</dbReference>
<keyword evidence="1" id="KW-0812">Transmembrane</keyword>
<keyword evidence="1" id="KW-1133">Transmembrane helix</keyword>
<evidence type="ECO:0000256" key="1">
    <source>
        <dbReference type="SAM" id="Phobius"/>
    </source>
</evidence>
<sequence>MSSSTINKDEEAVGFLNSKSRRGSTKQKLFVYLPYGVGLLPAHYVFRVKISIRKPLDRTGRKGNAIVLHCFTNRFYRQFMDLHSWWSSERIQDAVRDVFRLEAGLFGERFAGGHLRSDQAWADARDFYFRSCQPQLVAHRFRERRHSVLGCRIYVNHPRWGNHMTQDAVDVDDVPIHRAFLHGLVRFPAAQRKRNDVSIDHITNDLCIVRIQHTDASLRQARVVHQHVNTTELLLHLPESGQNVLFLRDVTANAMQAFLRVAR</sequence>
<evidence type="ECO:0000313" key="2">
    <source>
        <dbReference type="EnsemblMetazoa" id="ADIR014732-PA"/>
    </source>
</evidence>
<keyword evidence="3" id="KW-1185">Reference proteome</keyword>
<feature type="transmembrane region" description="Helical" evidence="1">
    <location>
        <begin position="29"/>
        <end position="46"/>
    </location>
</feature>
<dbReference type="EnsemblMetazoa" id="ADIR014732-RA">
    <property type="protein sequence ID" value="ADIR014732-PA"/>
    <property type="gene ID" value="ADIR014732"/>
</dbReference>
<proteinExistence type="predicted"/>
<name>A0A182NY23_9DIPT</name>
<accession>A0A182NY23</accession>
<dbReference type="VEuPathDB" id="VectorBase:ADIR014732"/>
<keyword evidence="1" id="KW-0472">Membrane</keyword>
<protein>
    <submittedName>
        <fullName evidence="2">Uncharacterized protein</fullName>
    </submittedName>
</protein>